<name>A0A3P6AU68_BRACM</name>
<protein>
    <recommendedName>
        <fullName evidence="5">Serine-threonine/tyrosine-protein kinase catalytic domain-containing protein</fullName>
    </recommendedName>
</protein>
<accession>A0A3P6AU68</accession>
<evidence type="ECO:0008006" key="5">
    <source>
        <dbReference type="Google" id="ProtNLM"/>
    </source>
</evidence>
<dbReference type="Gene3D" id="1.10.510.10">
    <property type="entry name" value="Transferase(Phosphotransferase) domain 1"/>
    <property type="match status" value="1"/>
</dbReference>
<reference evidence="4" key="1">
    <citation type="submission" date="2018-11" db="EMBL/GenBank/DDBJ databases">
        <authorList>
            <consortium name="Genoscope - CEA"/>
            <person name="William W."/>
        </authorList>
    </citation>
    <scope>NUCLEOTIDE SEQUENCE</scope>
</reference>
<evidence type="ECO:0000256" key="3">
    <source>
        <dbReference type="SAM" id="MobiDB-lite"/>
    </source>
</evidence>
<gene>
    <name evidence="4" type="ORF">BRAA02T06438Z</name>
</gene>
<feature type="compositionally biased region" description="Basic and acidic residues" evidence="3">
    <location>
        <begin position="1"/>
        <end position="11"/>
    </location>
</feature>
<dbReference type="PANTHER" id="PTHR46008">
    <property type="entry name" value="LEAF RUST 10 DISEASE-RESISTANCE LOCUS RECEPTOR-LIKE PROTEIN KINASE-LIKE 1.4"/>
    <property type="match status" value="1"/>
</dbReference>
<organism evidence="4">
    <name type="scientific">Brassica campestris</name>
    <name type="common">Field mustard</name>
    <dbReference type="NCBI Taxonomy" id="3711"/>
    <lineage>
        <taxon>Eukaryota</taxon>
        <taxon>Viridiplantae</taxon>
        <taxon>Streptophyta</taxon>
        <taxon>Embryophyta</taxon>
        <taxon>Tracheophyta</taxon>
        <taxon>Spermatophyta</taxon>
        <taxon>Magnoliopsida</taxon>
        <taxon>eudicotyledons</taxon>
        <taxon>Gunneridae</taxon>
        <taxon>Pentapetalae</taxon>
        <taxon>rosids</taxon>
        <taxon>malvids</taxon>
        <taxon>Brassicales</taxon>
        <taxon>Brassicaceae</taxon>
        <taxon>Brassiceae</taxon>
        <taxon>Brassica</taxon>
    </lineage>
</organism>
<proteinExistence type="predicted"/>
<evidence type="ECO:0000313" key="4">
    <source>
        <dbReference type="EMBL" id="VDC87671.1"/>
    </source>
</evidence>
<dbReference type="AlphaFoldDB" id="A0A3P6AU68"/>
<keyword evidence="1" id="KW-0547">Nucleotide-binding</keyword>
<evidence type="ECO:0000256" key="1">
    <source>
        <dbReference type="ARBA" id="ARBA00022741"/>
    </source>
</evidence>
<evidence type="ECO:0000256" key="2">
    <source>
        <dbReference type="ARBA" id="ARBA00022840"/>
    </source>
</evidence>
<feature type="region of interest" description="Disordered" evidence="3">
    <location>
        <begin position="1"/>
        <end position="41"/>
    </location>
</feature>
<sequence>MLPSEREERRLQLRSRTHGAHLIQRSSRHHQTSPRHQLGEHGRIKIQNNALHELVDPSLGFAKDPEVKRKMMAVAELAFRCLQQEREVRPSMDEIVEILKRIKGGESSGVVVTGCGGY</sequence>
<dbReference type="EMBL" id="LR031573">
    <property type="protein sequence ID" value="VDC87671.1"/>
    <property type="molecule type" value="Genomic_DNA"/>
</dbReference>
<dbReference type="GO" id="GO:0005524">
    <property type="term" value="F:ATP binding"/>
    <property type="evidence" value="ECO:0007669"/>
    <property type="project" value="UniProtKB-KW"/>
</dbReference>
<keyword evidence="2" id="KW-0067">ATP-binding</keyword>
<dbReference type="PANTHER" id="PTHR46008:SF2">
    <property type="entry name" value="LEAF RUST 10 DISEASE-RESISTANCE LOCUS RECEPTOR-LIKE PROTEIN KINASE-LIKE 1.4"/>
    <property type="match status" value="1"/>
</dbReference>